<sequence length="76" mass="7731">MTGEHWTIEIDSAVCVGSGLCAGSAARTFTLDTAGRATAPESPVPADPDVLEAAENCPAAAITLRTAEEGKEIFAP</sequence>
<accession>A0ABU3LJ94</accession>
<evidence type="ECO:0000313" key="2">
    <source>
        <dbReference type="Proteomes" id="UP001257948"/>
    </source>
</evidence>
<comment type="caution">
    <text evidence="1">The sequence shown here is derived from an EMBL/GenBank/DDBJ whole genome shotgun (WGS) entry which is preliminary data.</text>
</comment>
<organism evidence="1 2">
    <name type="scientific">Streptomyces justiciae</name>
    <dbReference type="NCBI Taxonomy" id="2780140"/>
    <lineage>
        <taxon>Bacteria</taxon>
        <taxon>Bacillati</taxon>
        <taxon>Actinomycetota</taxon>
        <taxon>Actinomycetes</taxon>
        <taxon>Kitasatosporales</taxon>
        <taxon>Streptomycetaceae</taxon>
        <taxon>Streptomyces</taxon>
    </lineage>
</organism>
<name>A0ABU3LJ94_9ACTN</name>
<dbReference type="Pfam" id="PF13459">
    <property type="entry name" value="Fer4_15"/>
    <property type="match status" value="1"/>
</dbReference>
<dbReference type="RefSeq" id="WP_194080919.1">
    <property type="nucleotide sequence ID" value="NZ_JADDXU010000008.1"/>
</dbReference>
<dbReference type="Gene3D" id="3.30.70.20">
    <property type="match status" value="1"/>
</dbReference>
<evidence type="ECO:0000313" key="1">
    <source>
        <dbReference type="EMBL" id="MDT7839324.1"/>
    </source>
</evidence>
<gene>
    <name evidence="1" type="ORF">RQC66_01120</name>
</gene>
<reference evidence="2" key="1">
    <citation type="submission" date="2023-07" db="EMBL/GenBank/DDBJ databases">
        <title>Draft genome sequence of the endophytic actinobacterium Streptomyces justiciae WPN32, a potential antibiotic producer.</title>
        <authorList>
            <person name="Yasawong M."/>
            <person name="Pana W."/>
            <person name="Ganta P."/>
            <person name="Santapan N."/>
            <person name="Songngamsuk T."/>
            <person name="Phatcharaharikarn M."/>
            <person name="Kerdtoob S."/>
            <person name="Nantapong N."/>
        </authorList>
    </citation>
    <scope>NUCLEOTIDE SEQUENCE [LARGE SCALE GENOMIC DNA]</scope>
    <source>
        <strain evidence="2">WPN32</strain>
    </source>
</reference>
<protein>
    <submittedName>
        <fullName evidence="1">Ferredoxin</fullName>
    </submittedName>
</protein>
<dbReference type="SUPFAM" id="SSF54862">
    <property type="entry name" value="4Fe-4S ferredoxins"/>
    <property type="match status" value="1"/>
</dbReference>
<proteinExistence type="predicted"/>
<dbReference type="Proteomes" id="UP001257948">
    <property type="component" value="Unassembled WGS sequence"/>
</dbReference>
<dbReference type="EMBL" id="JAVTLL010000001">
    <property type="protein sequence ID" value="MDT7839324.1"/>
    <property type="molecule type" value="Genomic_DNA"/>
</dbReference>
<keyword evidence="2" id="KW-1185">Reference proteome</keyword>